<keyword evidence="4" id="KW-1185">Reference proteome</keyword>
<dbReference type="AlphaFoldDB" id="A0A073INE7"/>
<sequence length="177" mass="20204">MSAVISFCAGAFLLYWPYLWCMYRKEDPGAYGLRWEFDRRDIMQTLAVSALILSFLTIVAVNWPWDELPRRRGLWEALNLGASGLAAAVIEETFFRGWLQPTFEKKLGPYAAIVVTNLIFAPLHLIAAPRLISLCTFFPGVVMGLLKHRYKNLTPPALFHFIGNVWAIWFFPTSIGF</sequence>
<gene>
    <name evidence="3" type="ORF">EH55_11300</name>
</gene>
<dbReference type="OrthoDB" id="4232at2"/>
<keyword evidence="1" id="KW-0812">Transmembrane</keyword>
<evidence type="ECO:0000313" key="4">
    <source>
        <dbReference type="Proteomes" id="UP000027665"/>
    </source>
</evidence>
<dbReference type="eggNOG" id="COG1266">
    <property type="taxonomic scope" value="Bacteria"/>
</dbReference>
<protein>
    <recommendedName>
        <fullName evidence="2">CAAX prenyl protease 2/Lysostaphin resistance protein A-like domain-containing protein</fullName>
    </recommendedName>
</protein>
<reference evidence="3 4" key="1">
    <citation type="submission" date="2014-04" db="EMBL/GenBank/DDBJ databases">
        <title>Draft Genome Sequence of Synergistes jonesii.</title>
        <authorList>
            <person name="Coil D.A."/>
            <person name="Eisen J.A."/>
            <person name="Holland-Moritz H.E."/>
        </authorList>
    </citation>
    <scope>NUCLEOTIDE SEQUENCE [LARGE SCALE GENOMIC DNA]</scope>
    <source>
        <strain evidence="3 4">78-1</strain>
    </source>
</reference>
<accession>A0A073INE7</accession>
<dbReference type="Proteomes" id="UP000027665">
    <property type="component" value="Unassembled WGS sequence"/>
</dbReference>
<dbReference type="STRING" id="2754.EH55_11300"/>
<evidence type="ECO:0000259" key="2">
    <source>
        <dbReference type="Pfam" id="PF02517"/>
    </source>
</evidence>
<evidence type="ECO:0000313" key="3">
    <source>
        <dbReference type="EMBL" id="KEJ91279.1"/>
    </source>
</evidence>
<keyword evidence="1" id="KW-1133">Transmembrane helix</keyword>
<dbReference type="GO" id="GO:0004175">
    <property type="term" value="F:endopeptidase activity"/>
    <property type="evidence" value="ECO:0007669"/>
    <property type="project" value="UniProtKB-ARBA"/>
</dbReference>
<dbReference type="PANTHER" id="PTHR43592:SF15">
    <property type="entry name" value="CAAX AMINO TERMINAL PROTEASE FAMILY PROTEIN"/>
    <property type="match status" value="1"/>
</dbReference>
<feature type="transmembrane region" description="Helical" evidence="1">
    <location>
        <begin position="158"/>
        <end position="175"/>
    </location>
</feature>
<feature type="transmembrane region" description="Helical" evidence="1">
    <location>
        <begin position="119"/>
        <end position="146"/>
    </location>
</feature>
<proteinExistence type="predicted"/>
<dbReference type="PANTHER" id="PTHR43592">
    <property type="entry name" value="CAAX AMINO TERMINAL PROTEASE"/>
    <property type="match status" value="1"/>
</dbReference>
<dbReference type="GO" id="GO:0080120">
    <property type="term" value="P:CAAX-box protein maturation"/>
    <property type="evidence" value="ECO:0007669"/>
    <property type="project" value="UniProtKB-ARBA"/>
</dbReference>
<comment type="caution">
    <text evidence="3">The sequence shown here is derived from an EMBL/GenBank/DDBJ whole genome shotgun (WGS) entry which is preliminary data.</text>
</comment>
<organism evidence="3 4">
    <name type="scientific">Synergistes jonesii</name>
    <dbReference type="NCBI Taxonomy" id="2754"/>
    <lineage>
        <taxon>Bacteria</taxon>
        <taxon>Thermotogati</taxon>
        <taxon>Synergistota</taxon>
        <taxon>Synergistia</taxon>
        <taxon>Synergistales</taxon>
        <taxon>Synergistaceae</taxon>
        <taxon>Synergistes</taxon>
    </lineage>
</organism>
<dbReference type="GeneID" id="90984568"/>
<dbReference type="RefSeq" id="WP_037978306.1">
    <property type="nucleotide sequence ID" value="NZ_JMKI01000053.1"/>
</dbReference>
<dbReference type="NCBIfam" id="NF040589">
    <property type="entry name" value="Synergist-CPBP"/>
    <property type="match status" value="1"/>
</dbReference>
<feature type="transmembrane region" description="Helical" evidence="1">
    <location>
        <begin position="77"/>
        <end position="99"/>
    </location>
</feature>
<keyword evidence="1" id="KW-0472">Membrane</keyword>
<feature type="transmembrane region" description="Helical" evidence="1">
    <location>
        <begin position="45"/>
        <end position="65"/>
    </location>
</feature>
<dbReference type="EMBL" id="JMKI01000053">
    <property type="protein sequence ID" value="KEJ91279.1"/>
    <property type="molecule type" value="Genomic_DNA"/>
</dbReference>
<dbReference type="Pfam" id="PF02517">
    <property type="entry name" value="Rce1-like"/>
    <property type="match status" value="1"/>
</dbReference>
<name>A0A073INE7_9BACT</name>
<feature type="domain" description="CAAX prenyl protease 2/Lysostaphin resistance protein A-like" evidence="2">
    <location>
        <begin position="75"/>
        <end position="165"/>
    </location>
</feature>
<evidence type="ECO:0000256" key="1">
    <source>
        <dbReference type="SAM" id="Phobius"/>
    </source>
</evidence>
<dbReference type="InterPro" id="IPR003675">
    <property type="entry name" value="Rce1/LyrA-like_dom"/>
</dbReference>